<dbReference type="Proteomes" id="UP001199469">
    <property type="component" value="Unassembled WGS sequence"/>
</dbReference>
<dbReference type="EMBL" id="JAJNDB010000006">
    <property type="protein sequence ID" value="MCD2196489.1"/>
    <property type="molecule type" value="Genomic_DNA"/>
</dbReference>
<accession>A0ABS8PEA5</accession>
<keyword evidence="3" id="KW-1185">Reference proteome</keyword>
<comment type="similarity">
    <text evidence="1">Belongs to the ROK (NagC/XylR) family.</text>
</comment>
<dbReference type="RefSeq" id="WP_230738350.1">
    <property type="nucleotide sequence ID" value="NZ_JAJNDB010000006.1"/>
</dbReference>
<dbReference type="InterPro" id="IPR000600">
    <property type="entry name" value="ROK"/>
</dbReference>
<name>A0ABS8PEA5_9PSEU</name>
<evidence type="ECO:0000313" key="3">
    <source>
        <dbReference type="Proteomes" id="UP001199469"/>
    </source>
</evidence>
<dbReference type="InterPro" id="IPR043129">
    <property type="entry name" value="ATPase_NBD"/>
</dbReference>
<evidence type="ECO:0000313" key="2">
    <source>
        <dbReference type="EMBL" id="MCD2196489.1"/>
    </source>
</evidence>
<dbReference type="InterPro" id="IPR049874">
    <property type="entry name" value="ROK_cs"/>
</dbReference>
<comment type="caution">
    <text evidence="2">The sequence shown here is derived from an EMBL/GenBank/DDBJ whole genome shotgun (WGS) entry which is preliminary data.</text>
</comment>
<proteinExistence type="inferred from homology"/>
<dbReference type="PANTHER" id="PTHR18964:SF173">
    <property type="entry name" value="GLUCOKINASE"/>
    <property type="match status" value="1"/>
</dbReference>
<dbReference type="Gene3D" id="3.30.420.40">
    <property type="match status" value="2"/>
</dbReference>
<protein>
    <submittedName>
        <fullName evidence="2">ROK family protein</fullName>
    </submittedName>
</protein>
<dbReference type="SUPFAM" id="SSF53067">
    <property type="entry name" value="Actin-like ATPase domain"/>
    <property type="match status" value="1"/>
</dbReference>
<gene>
    <name evidence="2" type="ORF">LQ327_24245</name>
</gene>
<dbReference type="Pfam" id="PF00480">
    <property type="entry name" value="ROK"/>
    <property type="match status" value="1"/>
</dbReference>
<sequence>MLTVGVDVGGTSAKAGLVDSAGTLVATRVAPTPRSADELDDTVAGLVDHLAGHARAEGTEVAAVGLAVAGFVAPERRSVSFGAHLPWRDEPVVARMTERLGLPVTLEHDANAAGLAEHRVGAAAGARVAVLVALGTGIGAALLVDGTVFRGAYGVAPELGHLVVVPGGRPCPCGKRGCLERYCSGTALGTGADEAVTASEDFSTLRASWERGLPLSGREVADAAAAGDGLARRVMADFASWLGRGLALVADVFDPDVVVIGGEVSASAPLFLDEAVRTYGEQVTGAGHRHLADVRPAVLGGDAGMIGAALDAQERCAPHL</sequence>
<reference evidence="2 3" key="1">
    <citation type="submission" date="2021-11" db="EMBL/GenBank/DDBJ databases">
        <title>Draft genome sequence of Actinomycetospora sp. SF1 isolated from the rhizosphere soil.</title>
        <authorList>
            <person name="Duangmal K."/>
            <person name="Chantavorakit T."/>
        </authorList>
    </citation>
    <scope>NUCLEOTIDE SEQUENCE [LARGE SCALE GENOMIC DNA]</scope>
    <source>
        <strain evidence="2 3">TBRC 5722</strain>
    </source>
</reference>
<dbReference type="PROSITE" id="PS01125">
    <property type="entry name" value="ROK"/>
    <property type="match status" value="1"/>
</dbReference>
<dbReference type="PANTHER" id="PTHR18964">
    <property type="entry name" value="ROK (REPRESSOR, ORF, KINASE) FAMILY"/>
    <property type="match status" value="1"/>
</dbReference>
<evidence type="ECO:0000256" key="1">
    <source>
        <dbReference type="ARBA" id="ARBA00006479"/>
    </source>
</evidence>
<organism evidence="2 3">
    <name type="scientific">Actinomycetospora endophytica</name>
    <dbReference type="NCBI Taxonomy" id="2291215"/>
    <lineage>
        <taxon>Bacteria</taxon>
        <taxon>Bacillati</taxon>
        <taxon>Actinomycetota</taxon>
        <taxon>Actinomycetes</taxon>
        <taxon>Pseudonocardiales</taxon>
        <taxon>Pseudonocardiaceae</taxon>
        <taxon>Actinomycetospora</taxon>
    </lineage>
</organism>